<name>A0A6J7LDC6_9ZZZZ</name>
<dbReference type="PANTHER" id="PTHR11351:SF3">
    <property type="entry name" value="BLL4393 PROTEIN"/>
    <property type="match status" value="1"/>
</dbReference>
<gene>
    <name evidence="11" type="ORF">UFOPK3772_02459</name>
</gene>
<keyword evidence="6" id="KW-0408">Iron</keyword>
<feature type="transmembrane region" description="Helical" evidence="9">
    <location>
        <begin position="27"/>
        <end position="50"/>
    </location>
</feature>
<dbReference type="AlphaFoldDB" id="A0A6J7LDC6"/>
<keyword evidence="2 9" id="KW-0812">Transmembrane</keyword>
<feature type="transmembrane region" description="Helical" evidence="9">
    <location>
        <begin position="178"/>
        <end position="201"/>
    </location>
</feature>
<protein>
    <submittedName>
        <fullName evidence="11">Unannotated protein</fullName>
    </submittedName>
</protein>
<comment type="subcellular location">
    <subcellularLocation>
        <location evidence="1">Membrane</location>
        <topology evidence="1">Multi-pass membrane protein</topology>
    </subcellularLocation>
</comment>
<dbReference type="PRINTS" id="PR00075">
    <property type="entry name" value="FACDDSATRASE"/>
</dbReference>
<feature type="transmembrane region" description="Helical" evidence="9">
    <location>
        <begin position="56"/>
        <end position="78"/>
    </location>
</feature>
<evidence type="ECO:0000256" key="7">
    <source>
        <dbReference type="ARBA" id="ARBA00023098"/>
    </source>
</evidence>
<evidence type="ECO:0000256" key="9">
    <source>
        <dbReference type="SAM" id="Phobius"/>
    </source>
</evidence>
<evidence type="ECO:0000256" key="3">
    <source>
        <dbReference type="ARBA" id="ARBA00022832"/>
    </source>
</evidence>
<evidence type="ECO:0000256" key="4">
    <source>
        <dbReference type="ARBA" id="ARBA00022989"/>
    </source>
</evidence>
<keyword evidence="3" id="KW-0276">Fatty acid metabolism</keyword>
<accession>A0A6J7LDC6</accession>
<evidence type="ECO:0000256" key="8">
    <source>
        <dbReference type="ARBA" id="ARBA00023136"/>
    </source>
</evidence>
<dbReference type="GO" id="GO:0016717">
    <property type="term" value="F:oxidoreductase activity, acting on paired donors, with oxidation of a pair of donors resulting in the reduction of molecular oxygen to two molecules of water"/>
    <property type="evidence" value="ECO:0007669"/>
    <property type="project" value="InterPro"/>
</dbReference>
<keyword evidence="5" id="KW-0560">Oxidoreductase</keyword>
<evidence type="ECO:0000256" key="5">
    <source>
        <dbReference type="ARBA" id="ARBA00023002"/>
    </source>
</evidence>
<sequence length="338" mass="36865">MTTAPDLQLPSPSNPDPVLLSGALRTIIALFVIIPPLAVVAAIPVAWGGFVGWTDIALVLGFWALTALGITIGFHRFFTHGSFKAPRAIKITLAVAGSMALEGPITQWVADHRKHHKFSDDIGDPHSPWRFGTSKRAIAKGLYFAHMGWFFDEPQSSIETYAPDIAGDKDLNRIGRMFPLIVIGSMILPAILGGLITWSWMGVLTGFFWGTLVRIALVHHVTWSINSICHVFGTRPFTSRDQSSNVGWLAIPSFGESWHNLHHVDPTAARHGVLKGQIDISAFLIRRLEKIGLITDVRWPKPLRLATKLKDPAMAHRIRGYAAAVAAAKAAPVPAPVA</sequence>
<dbReference type="PANTHER" id="PTHR11351">
    <property type="entry name" value="ACYL-COA DESATURASE"/>
    <property type="match status" value="1"/>
</dbReference>
<proteinExistence type="predicted"/>
<feature type="domain" description="Fatty acid desaturase" evidence="10">
    <location>
        <begin position="57"/>
        <end position="270"/>
    </location>
</feature>
<organism evidence="11">
    <name type="scientific">freshwater metagenome</name>
    <dbReference type="NCBI Taxonomy" id="449393"/>
    <lineage>
        <taxon>unclassified sequences</taxon>
        <taxon>metagenomes</taxon>
        <taxon>ecological metagenomes</taxon>
    </lineage>
</organism>
<dbReference type="EMBL" id="CAFBNE010000094">
    <property type="protein sequence ID" value="CAB4964069.1"/>
    <property type="molecule type" value="Genomic_DNA"/>
</dbReference>
<dbReference type="CDD" id="cd03505">
    <property type="entry name" value="Delta9-FADS-like"/>
    <property type="match status" value="1"/>
</dbReference>
<dbReference type="InterPro" id="IPR005804">
    <property type="entry name" value="FA_desaturase_dom"/>
</dbReference>
<evidence type="ECO:0000256" key="1">
    <source>
        <dbReference type="ARBA" id="ARBA00004141"/>
    </source>
</evidence>
<dbReference type="Pfam" id="PF00487">
    <property type="entry name" value="FA_desaturase"/>
    <property type="match status" value="1"/>
</dbReference>
<evidence type="ECO:0000256" key="2">
    <source>
        <dbReference type="ARBA" id="ARBA00022692"/>
    </source>
</evidence>
<evidence type="ECO:0000259" key="10">
    <source>
        <dbReference type="Pfam" id="PF00487"/>
    </source>
</evidence>
<evidence type="ECO:0000313" key="11">
    <source>
        <dbReference type="EMBL" id="CAB4964069.1"/>
    </source>
</evidence>
<keyword evidence="8 9" id="KW-0472">Membrane</keyword>
<dbReference type="GO" id="GO:0006631">
    <property type="term" value="P:fatty acid metabolic process"/>
    <property type="evidence" value="ECO:0007669"/>
    <property type="project" value="UniProtKB-KW"/>
</dbReference>
<evidence type="ECO:0000256" key="6">
    <source>
        <dbReference type="ARBA" id="ARBA00023004"/>
    </source>
</evidence>
<keyword evidence="4 9" id="KW-1133">Transmembrane helix</keyword>
<dbReference type="GO" id="GO:0016020">
    <property type="term" value="C:membrane"/>
    <property type="evidence" value="ECO:0007669"/>
    <property type="project" value="UniProtKB-SubCell"/>
</dbReference>
<dbReference type="InterPro" id="IPR015876">
    <property type="entry name" value="Acyl-CoA_DS"/>
</dbReference>
<keyword evidence="7" id="KW-0443">Lipid metabolism</keyword>
<reference evidence="11" key="1">
    <citation type="submission" date="2020-05" db="EMBL/GenBank/DDBJ databases">
        <authorList>
            <person name="Chiriac C."/>
            <person name="Salcher M."/>
            <person name="Ghai R."/>
            <person name="Kavagutti S V."/>
        </authorList>
    </citation>
    <scope>NUCLEOTIDE SEQUENCE</scope>
</reference>